<gene>
    <name evidence="8" type="ORF">RN98_04370</name>
</gene>
<dbReference type="PROSITE" id="PS51900">
    <property type="entry name" value="CB"/>
    <property type="match status" value="1"/>
</dbReference>
<dbReference type="InterPro" id="IPR010998">
    <property type="entry name" value="Integrase_recombinase_N"/>
</dbReference>
<keyword evidence="3 5" id="KW-0238">DNA-binding</keyword>
<dbReference type="Proteomes" id="UP000063147">
    <property type="component" value="Chromosome"/>
</dbReference>
<dbReference type="PANTHER" id="PTHR30629">
    <property type="entry name" value="PROPHAGE INTEGRASE"/>
    <property type="match status" value="1"/>
</dbReference>
<evidence type="ECO:0000256" key="2">
    <source>
        <dbReference type="ARBA" id="ARBA00022908"/>
    </source>
</evidence>
<dbReference type="CDD" id="cd01189">
    <property type="entry name" value="INT_ICEBs1_C_like"/>
    <property type="match status" value="1"/>
</dbReference>
<accession>A0A0M4RNK4</accession>
<evidence type="ECO:0000259" key="7">
    <source>
        <dbReference type="PROSITE" id="PS51900"/>
    </source>
</evidence>
<keyword evidence="2" id="KW-0229">DNA integration</keyword>
<dbReference type="AlphaFoldDB" id="A0A0M4RNK4"/>
<dbReference type="OrthoDB" id="9801717at2"/>
<dbReference type="InterPro" id="IPR050808">
    <property type="entry name" value="Phage_Integrase"/>
</dbReference>
<dbReference type="InterPro" id="IPR044068">
    <property type="entry name" value="CB"/>
</dbReference>
<feature type="domain" description="Core-binding (CB)" evidence="7">
    <location>
        <begin position="66"/>
        <end position="143"/>
    </location>
</feature>
<dbReference type="InterPro" id="IPR013762">
    <property type="entry name" value="Integrase-like_cat_sf"/>
</dbReference>
<keyword evidence="4" id="KW-0233">DNA recombination</keyword>
<dbReference type="EMBL" id="CP012713">
    <property type="protein sequence ID" value="ALF17435.1"/>
    <property type="molecule type" value="Genomic_DNA"/>
</dbReference>
<evidence type="ECO:0000256" key="4">
    <source>
        <dbReference type="ARBA" id="ARBA00023172"/>
    </source>
</evidence>
<feature type="domain" description="Tyr recombinase" evidence="6">
    <location>
        <begin position="165"/>
        <end position="339"/>
    </location>
</feature>
<evidence type="ECO:0000256" key="5">
    <source>
        <dbReference type="PROSITE-ProRule" id="PRU01248"/>
    </source>
</evidence>
<name>A0A0M4RNK4_9FUSO</name>
<dbReference type="RefSeq" id="WP_060675964.1">
    <property type="nucleotide sequence ID" value="NZ_CP012713.1"/>
</dbReference>
<dbReference type="PROSITE" id="PS51898">
    <property type="entry name" value="TYR_RECOMBINASE"/>
    <property type="match status" value="1"/>
</dbReference>
<dbReference type="GO" id="GO:0006310">
    <property type="term" value="P:DNA recombination"/>
    <property type="evidence" value="ECO:0007669"/>
    <property type="project" value="UniProtKB-KW"/>
</dbReference>
<dbReference type="InterPro" id="IPR011010">
    <property type="entry name" value="DNA_brk_join_enz"/>
</dbReference>
<evidence type="ECO:0000313" key="8">
    <source>
        <dbReference type="EMBL" id="ALF17435.1"/>
    </source>
</evidence>
<sequence length="342" mass="39841">MKNANGEGSVYKLKGKRRKPWIVVVTTGYNEEGRQKRKVLGTFTTKREAQIELIAYLNNPMLFSGKTFKDVVNLWYCNYSKKISKGRLIIVNSLLKKLEAFNKIKIKDLKLHILQEFFDNFSFSSGTKTNLKSVLNMIFEFALKNDFIDVNKVKFIELGKFKKVVDRKIFTKDEIEILFNNLNSNAKSKKLVYIILILIYTGLRIGELLKLKIEDINLLNKTINIKESKTNAGLRTIPIPDKIVYLFEENIRMNKVYFLETSKKNQEKYTNILYNFNKLMESLNMEHTIHDTRHTFATMLNNADVNSTSIIKLIGHSNFTTTENIYTHKDVEELRKAINLLN</sequence>
<dbReference type="Pfam" id="PF00589">
    <property type="entry name" value="Phage_integrase"/>
    <property type="match status" value="1"/>
</dbReference>
<proteinExistence type="inferred from homology"/>
<comment type="similarity">
    <text evidence="1">Belongs to the 'phage' integrase family.</text>
</comment>
<organism evidence="8">
    <name type="scientific">Fusobacterium animalis</name>
    <dbReference type="NCBI Taxonomy" id="76859"/>
    <lineage>
        <taxon>Bacteria</taxon>
        <taxon>Fusobacteriati</taxon>
        <taxon>Fusobacteriota</taxon>
        <taxon>Fusobacteriia</taxon>
        <taxon>Fusobacteriales</taxon>
        <taxon>Fusobacteriaceae</taxon>
        <taxon>Fusobacterium</taxon>
    </lineage>
</organism>
<dbReference type="GO" id="GO:0003677">
    <property type="term" value="F:DNA binding"/>
    <property type="evidence" value="ECO:0007669"/>
    <property type="project" value="UniProtKB-UniRule"/>
</dbReference>
<protein>
    <submittedName>
        <fullName evidence="8">Integrase</fullName>
    </submittedName>
</protein>
<evidence type="ECO:0000256" key="3">
    <source>
        <dbReference type="ARBA" id="ARBA00023125"/>
    </source>
</evidence>
<dbReference type="GO" id="GO:0015074">
    <property type="term" value="P:DNA integration"/>
    <property type="evidence" value="ECO:0007669"/>
    <property type="project" value="UniProtKB-KW"/>
</dbReference>
<dbReference type="Gene3D" id="1.10.150.130">
    <property type="match status" value="1"/>
</dbReference>
<evidence type="ECO:0000313" key="9">
    <source>
        <dbReference type="Proteomes" id="UP000063147"/>
    </source>
</evidence>
<dbReference type="PANTHER" id="PTHR30629:SF2">
    <property type="entry name" value="PROPHAGE INTEGRASE INTS-RELATED"/>
    <property type="match status" value="1"/>
</dbReference>
<dbReference type="Gene3D" id="1.10.443.10">
    <property type="entry name" value="Intergrase catalytic core"/>
    <property type="match status" value="1"/>
</dbReference>
<evidence type="ECO:0000259" key="6">
    <source>
        <dbReference type="PROSITE" id="PS51898"/>
    </source>
</evidence>
<dbReference type="InterPro" id="IPR002104">
    <property type="entry name" value="Integrase_catalytic"/>
</dbReference>
<dbReference type="PATRIC" id="fig|76859.3.peg.868"/>
<evidence type="ECO:0000256" key="1">
    <source>
        <dbReference type="ARBA" id="ARBA00008857"/>
    </source>
</evidence>
<dbReference type="SUPFAM" id="SSF56349">
    <property type="entry name" value="DNA breaking-rejoining enzymes"/>
    <property type="match status" value="1"/>
</dbReference>
<reference evidence="8 9" key="1">
    <citation type="submission" date="2015-09" db="EMBL/GenBank/DDBJ databases">
        <authorList>
            <person name="Jackson K.R."/>
            <person name="Lunt B.L."/>
            <person name="Fisher J.N.B."/>
            <person name="Gardner A.V."/>
            <person name="Bailey M.E."/>
            <person name="Deus L.M."/>
            <person name="Earl A.S."/>
            <person name="Gibby P.D."/>
            <person name="Hartmann K.A."/>
            <person name="Liu J.E."/>
            <person name="Manci A.M."/>
            <person name="Nielsen D.A."/>
            <person name="Solomon M.B."/>
            <person name="Breakwell D.P."/>
            <person name="Burnett S.H."/>
            <person name="Grose J.H."/>
        </authorList>
    </citation>
    <scope>NUCLEOTIDE SEQUENCE [LARGE SCALE GENOMIC DNA]</scope>
    <source>
        <strain evidence="8 9">KCOM 1279</strain>
    </source>
</reference>